<dbReference type="AlphaFoldDB" id="A0A8X6ITG2"/>
<dbReference type="EMBL" id="BMAV01027196">
    <property type="protein sequence ID" value="GFS57125.1"/>
    <property type="molecule type" value="Genomic_DNA"/>
</dbReference>
<organism evidence="3 4">
    <name type="scientific">Trichonephila inaurata madagascariensis</name>
    <dbReference type="NCBI Taxonomy" id="2747483"/>
    <lineage>
        <taxon>Eukaryota</taxon>
        <taxon>Metazoa</taxon>
        <taxon>Ecdysozoa</taxon>
        <taxon>Arthropoda</taxon>
        <taxon>Chelicerata</taxon>
        <taxon>Arachnida</taxon>
        <taxon>Araneae</taxon>
        <taxon>Araneomorphae</taxon>
        <taxon>Entelegynae</taxon>
        <taxon>Araneoidea</taxon>
        <taxon>Nephilidae</taxon>
        <taxon>Trichonephila</taxon>
        <taxon>Trichonephila inaurata</taxon>
    </lineage>
</organism>
<gene>
    <name evidence="3" type="ORF">TNIN_347331</name>
</gene>
<reference evidence="3" key="1">
    <citation type="submission" date="2020-08" db="EMBL/GenBank/DDBJ databases">
        <title>Multicomponent nature underlies the extraordinary mechanical properties of spider dragline silk.</title>
        <authorList>
            <person name="Kono N."/>
            <person name="Nakamura H."/>
            <person name="Mori M."/>
            <person name="Yoshida Y."/>
            <person name="Ohtoshi R."/>
            <person name="Malay A.D."/>
            <person name="Moran D.A.P."/>
            <person name="Tomita M."/>
            <person name="Numata K."/>
            <person name="Arakawa K."/>
        </authorList>
    </citation>
    <scope>NUCLEOTIDE SEQUENCE</scope>
</reference>
<sequence>MSDQNLKRKQVTLSSFVKKIRKDEQQNTQEVKEDSRSTANGLPQHEKVFDDDIQEKMELIENLSIIADETTDIAEIRQFSLAVRFINANLIHEEFLQFIPVTNCTGIDLVSTILKSLESFGINLSFLRGQGYDGARSMSGELQGVNAHLKKNILLLYMYNAVHTV</sequence>
<dbReference type="Pfam" id="PF14291">
    <property type="entry name" value="DUF4371"/>
    <property type="match status" value="1"/>
</dbReference>
<evidence type="ECO:0000313" key="4">
    <source>
        <dbReference type="Proteomes" id="UP000886998"/>
    </source>
</evidence>
<dbReference type="Proteomes" id="UP000886998">
    <property type="component" value="Unassembled WGS sequence"/>
</dbReference>
<dbReference type="InterPro" id="IPR025398">
    <property type="entry name" value="DUF4371"/>
</dbReference>
<name>A0A8X6ITG2_9ARAC</name>
<feature type="region of interest" description="Disordered" evidence="1">
    <location>
        <begin position="22"/>
        <end position="45"/>
    </location>
</feature>
<accession>A0A8X6ITG2</accession>
<protein>
    <submittedName>
        <fullName evidence="3">TTF-type domain-containing protein</fullName>
    </submittedName>
</protein>
<dbReference type="PANTHER" id="PTHR45749:SF21">
    <property type="entry name" value="DUF4371 DOMAIN-CONTAINING PROTEIN"/>
    <property type="match status" value="1"/>
</dbReference>
<keyword evidence="4" id="KW-1185">Reference proteome</keyword>
<evidence type="ECO:0000259" key="2">
    <source>
        <dbReference type="Pfam" id="PF14291"/>
    </source>
</evidence>
<feature type="compositionally biased region" description="Basic and acidic residues" evidence="1">
    <location>
        <begin position="22"/>
        <end position="36"/>
    </location>
</feature>
<dbReference type="PANTHER" id="PTHR45749">
    <property type="match status" value="1"/>
</dbReference>
<proteinExistence type="predicted"/>
<evidence type="ECO:0000313" key="3">
    <source>
        <dbReference type="EMBL" id="GFS57125.1"/>
    </source>
</evidence>
<evidence type="ECO:0000256" key="1">
    <source>
        <dbReference type="SAM" id="MobiDB-lite"/>
    </source>
</evidence>
<feature type="domain" description="DUF4371" evidence="2">
    <location>
        <begin position="52"/>
        <end position="144"/>
    </location>
</feature>
<comment type="caution">
    <text evidence="3">The sequence shown here is derived from an EMBL/GenBank/DDBJ whole genome shotgun (WGS) entry which is preliminary data.</text>
</comment>
<dbReference type="OrthoDB" id="6516454at2759"/>